<evidence type="ECO:0000256" key="5">
    <source>
        <dbReference type="ARBA" id="ARBA00022692"/>
    </source>
</evidence>
<evidence type="ECO:0000313" key="15">
    <source>
        <dbReference type="EMBL" id="OSY44229.1"/>
    </source>
</evidence>
<feature type="transmembrane region" description="Helical" evidence="14">
    <location>
        <begin position="267"/>
        <end position="290"/>
    </location>
</feature>
<dbReference type="InterPro" id="IPR001734">
    <property type="entry name" value="Na/solute_symporter"/>
</dbReference>
<comment type="caution">
    <text evidence="15">The sequence shown here is derived from an EMBL/GenBank/DDBJ whole genome shotgun (WGS) entry which is preliminary data.</text>
</comment>
<evidence type="ECO:0000256" key="8">
    <source>
        <dbReference type="ARBA" id="ARBA00023053"/>
    </source>
</evidence>
<keyword evidence="4" id="KW-1003">Cell membrane</keyword>
<dbReference type="OrthoDB" id="9789704at2"/>
<reference evidence="15 16" key="1">
    <citation type="submission" date="2016-09" db="EMBL/GenBank/DDBJ databases">
        <title>Pseudonocardia autotrophica DSM535, a candidate organism with high potential of specific P450 cytochromes.</title>
        <authorList>
            <person name="Grumaz C."/>
            <person name="Vainshtein Y."/>
            <person name="Kirstahler P."/>
            <person name="Sohn K."/>
        </authorList>
    </citation>
    <scope>NUCLEOTIDE SEQUENCE [LARGE SCALE GENOMIC DNA]</scope>
    <source>
        <strain evidence="15 16">DSM 535</strain>
    </source>
</reference>
<name>A0A1Y2NAP5_PSEAH</name>
<keyword evidence="8" id="KW-0915">Sodium</keyword>
<dbReference type="RefSeq" id="WP_085910662.1">
    <property type="nucleotide sequence ID" value="NZ_AP018920.1"/>
</dbReference>
<dbReference type="PROSITE" id="PS50283">
    <property type="entry name" value="NA_SOLUT_SYMP_3"/>
    <property type="match status" value="1"/>
</dbReference>
<evidence type="ECO:0000256" key="11">
    <source>
        <dbReference type="ARBA" id="ARBA00023201"/>
    </source>
</evidence>
<dbReference type="Proteomes" id="UP000194360">
    <property type="component" value="Unassembled WGS sequence"/>
</dbReference>
<feature type="transmembrane region" description="Helical" evidence="14">
    <location>
        <begin position="356"/>
        <end position="376"/>
    </location>
</feature>
<evidence type="ECO:0000256" key="12">
    <source>
        <dbReference type="ARBA" id="ARBA00033708"/>
    </source>
</evidence>
<keyword evidence="7 14" id="KW-1133">Transmembrane helix</keyword>
<evidence type="ECO:0000256" key="14">
    <source>
        <dbReference type="SAM" id="Phobius"/>
    </source>
</evidence>
<evidence type="ECO:0000256" key="13">
    <source>
        <dbReference type="RuleBase" id="RU362091"/>
    </source>
</evidence>
<keyword evidence="5 14" id="KW-0812">Transmembrane</keyword>
<dbReference type="EMBL" id="MIGB01000001">
    <property type="protein sequence ID" value="OSY44229.1"/>
    <property type="molecule type" value="Genomic_DNA"/>
</dbReference>
<evidence type="ECO:0000256" key="6">
    <source>
        <dbReference type="ARBA" id="ARBA00022847"/>
    </source>
</evidence>
<dbReference type="PANTHER" id="PTHR48086:SF3">
    <property type="entry name" value="SODIUM_PROLINE SYMPORTER"/>
    <property type="match status" value="1"/>
</dbReference>
<keyword evidence="6" id="KW-0769">Symport</keyword>
<feature type="transmembrane region" description="Helical" evidence="14">
    <location>
        <begin position="223"/>
        <end position="246"/>
    </location>
</feature>
<dbReference type="STRING" id="2074.BG845_00350"/>
<feature type="transmembrane region" description="Helical" evidence="14">
    <location>
        <begin position="439"/>
        <end position="458"/>
    </location>
</feature>
<dbReference type="Gene3D" id="1.20.1730.10">
    <property type="entry name" value="Sodium/glucose cotransporter"/>
    <property type="match status" value="1"/>
</dbReference>
<evidence type="ECO:0000256" key="7">
    <source>
        <dbReference type="ARBA" id="ARBA00022989"/>
    </source>
</evidence>
<feature type="transmembrane region" description="Helical" evidence="14">
    <location>
        <begin position="113"/>
        <end position="132"/>
    </location>
</feature>
<evidence type="ECO:0000256" key="4">
    <source>
        <dbReference type="ARBA" id="ARBA00022475"/>
    </source>
</evidence>
<feature type="transmembrane region" description="Helical" evidence="14">
    <location>
        <begin position="413"/>
        <end position="433"/>
    </location>
</feature>
<sequence>MAITVVLVYFVVIIAIGLYARRRAAASTDEFFVAGGTIGTFTNSWAFLATLASGGTIMAAVGMTVFLGLPYTVALAAGGPVGFAMASILVARPMRRVGRYTVPDLFRARFDSAVIRWAAPVVIVIASTVYMVSQITVSGIIATALLGWPHEIGVLVTGGIFILYTALGGFLSVTWNDVFQGFLMVGMTVAFAIIAIVSVPSFTDVFVTATVEFPSYGAVGEALPVWSYVGGFVTSATTICILPHVIMRVYSARNARSARLSLNYAMILYGVIILAVTLVLAPVSTTLPGVREMSPDTVFFALSGAMLSPFMQGMIAAAVLAAVMSTTAGLLMACNSAIANDLYARILRPGATQRQTLLVATVTTWVVGIVATLFALDPPEFLVLLYIAAMGFLSSAFFAPMVLGIWWRRCTSAAAAAGLVVGAASYAVVFLALDMPSSSEILVGIPMSFLAVVVVALAGPAPTAEEVAVAERAHAPAGPG</sequence>
<keyword evidence="11" id="KW-0739">Sodium transport</keyword>
<dbReference type="Pfam" id="PF00474">
    <property type="entry name" value="SSF"/>
    <property type="match status" value="1"/>
</dbReference>
<feature type="transmembrane region" description="Helical" evidence="14">
    <location>
        <begin position="182"/>
        <end position="203"/>
    </location>
</feature>
<keyword evidence="9" id="KW-0406">Ion transport</keyword>
<keyword evidence="10 14" id="KW-0472">Membrane</keyword>
<organism evidence="15 16">
    <name type="scientific">Pseudonocardia autotrophica</name>
    <name type="common">Amycolata autotrophica</name>
    <name type="synonym">Nocardia autotrophica</name>
    <dbReference type="NCBI Taxonomy" id="2074"/>
    <lineage>
        <taxon>Bacteria</taxon>
        <taxon>Bacillati</taxon>
        <taxon>Actinomycetota</taxon>
        <taxon>Actinomycetes</taxon>
        <taxon>Pseudonocardiales</taxon>
        <taxon>Pseudonocardiaceae</taxon>
        <taxon>Pseudonocardia</taxon>
    </lineage>
</organism>
<evidence type="ECO:0000256" key="9">
    <source>
        <dbReference type="ARBA" id="ARBA00023065"/>
    </source>
</evidence>
<feature type="transmembrane region" description="Helical" evidence="14">
    <location>
        <begin position="6"/>
        <end position="24"/>
    </location>
</feature>
<feature type="transmembrane region" description="Helical" evidence="14">
    <location>
        <begin position="152"/>
        <end position="175"/>
    </location>
</feature>
<dbReference type="AlphaFoldDB" id="A0A1Y2NAP5"/>
<feature type="transmembrane region" description="Helical" evidence="14">
    <location>
        <begin position="73"/>
        <end position="92"/>
    </location>
</feature>
<evidence type="ECO:0000256" key="3">
    <source>
        <dbReference type="ARBA" id="ARBA00022448"/>
    </source>
</evidence>
<feature type="transmembrane region" description="Helical" evidence="14">
    <location>
        <begin position="310"/>
        <end position="335"/>
    </location>
</feature>
<evidence type="ECO:0000256" key="2">
    <source>
        <dbReference type="ARBA" id="ARBA00006434"/>
    </source>
</evidence>
<feature type="transmembrane region" description="Helical" evidence="14">
    <location>
        <begin position="382"/>
        <end position="406"/>
    </location>
</feature>
<evidence type="ECO:0000313" key="16">
    <source>
        <dbReference type="Proteomes" id="UP000194360"/>
    </source>
</evidence>
<protein>
    <submittedName>
        <fullName evidence="15">Cation/acetate symporter ActP</fullName>
    </submittedName>
</protein>
<comment type="similarity">
    <text evidence="2 13">Belongs to the sodium:solute symporter (SSF) (TC 2.A.21) family.</text>
</comment>
<dbReference type="PANTHER" id="PTHR48086">
    <property type="entry name" value="SODIUM/PROLINE SYMPORTER-RELATED"/>
    <property type="match status" value="1"/>
</dbReference>
<accession>A0A1Y2NAP5</accession>
<proteinExistence type="inferred from homology"/>
<comment type="subcellular location">
    <subcellularLocation>
        <location evidence="1">Cell membrane</location>
        <topology evidence="1">Multi-pass membrane protein</topology>
    </subcellularLocation>
</comment>
<dbReference type="GO" id="GO:0005886">
    <property type="term" value="C:plasma membrane"/>
    <property type="evidence" value="ECO:0007669"/>
    <property type="project" value="UniProtKB-SubCell"/>
</dbReference>
<keyword evidence="16" id="KW-1185">Reference proteome</keyword>
<evidence type="ECO:0000256" key="1">
    <source>
        <dbReference type="ARBA" id="ARBA00004651"/>
    </source>
</evidence>
<dbReference type="GO" id="GO:0015293">
    <property type="term" value="F:symporter activity"/>
    <property type="evidence" value="ECO:0007669"/>
    <property type="project" value="UniProtKB-KW"/>
</dbReference>
<gene>
    <name evidence="15" type="primary">actP_1</name>
    <name evidence="15" type="ORF">BG845_00350</name>
</gene>
<keyword evidence="3" id="KW-0813">Transport</keyword>
<dbReference type="InterPro" id="IPR050277">
    <property type="entry name" value="Sodium:Solute_Symporter"/>
</dbReference>
<dbReference type="GO" id="GO:0006814">
    <property type="term" value="P:sodium ion transport"/>
    <property type="evidence" value="ECO:0007669"/>
    <property type="project" value="UniProtKB-KW"/>
</dbReference>
<comment type="catalytic activity">
    <reaction evidence="12">
        <text>L-proline(in) + Na(+)(in) = L-proline(out) + Na(+)(out)</text>
        <dbReference type="Rhea" id="RHEA:28967"/>
        <dbReference type="ChEBI" id="CHEBI:29101"/>
        <dbReference type="ChEBI" id="CHEBI:60039"/>
    </reaction>
</comment>
<evidence type="ECO:0000256" key="10">
    <source>
        <dbReference type="ARBA" id="ARBA00023136"/>
    </source>
</evidence>
<dbReference type="InterPro" id="IPR038377">
    <property type="entry name" value="Na/Glc_symporter_sf"/>
</dbReference>